<keyword evidence="1" id="KW-1185">Reference proteome</keyword>
<accession>A0A914EMH7</accession>
<evidence type="ECO:0000313" key="1">
    <source>
        <dbReference type="Proteomes" id="UP000887540"/>
    </source>
</evidence>
<protein>
    <submittedName>
        <fullName evidence="2">DUF4817 domain-containing protein</fullName>
    </submittedName>
</protein>
<dbReference type="WBParaSite" id="ACRNAN_scaffold950.g31230.t1">
    <property type="protein sequence ID" value="ACRNAN_scaffold950.g31230.t1"/>
    <property type="gene ID" value="ACRNAN_scaffold950.g31230"/>
</dbReference>
<dbReference type="Proteomes" id="UP000887540">
    <property type="component" value="Unplaced"/>
</dbReference>
<organism evidence="1 2">
    <name type="scientific">Acrobeloides nanus</name>
    <dbReference type="NCBI Taxonomy" id="290746"/>
    <lineage>
        <taxon>Eukaryota</taxon>
        <taxon>Metazoa</taxon>
        <taxon>Ecdysozoa</taxon>
        <taxon>Nematoda</taxon>
        <taxon>Chromadorea</taxon>
        <taxon>Rhabditida</taxon>
        <taxon>Tylenchina</taxon>
        <taxon>Cephalobomorpha</taxon>
        <taxon>Cephaloboidea</taxon>
        <taxon>Cephalobidae</taxon>
        <taxon>Acrobeloides</taxon>
    </lineage>
</organism>
<sequence length="149" mass="17675">MHNFLGVRNYTNIHKANCVLWLAELQDISKVQKKFKIDFGDNHGIKTPSEAEIRHWYEHFKNTGSFEHDYIVEEPKHIKEIKSQAKREHSHRLDIHTTTYEKQSGILKCFGLGKIHECHPYKMHLKNKITAEDLVHRLEFAKVNIQMIF</sequence>
<dbReference type="AlphaFoldDB" id="A0A914EMH7"/>
<name>A0A914EMH7_9BILA</name>
<proteinExistence type="predicted"/>
<reference evidence="2" key="1">
    <citation type="submission" date="2022-11" db="UniProtKB">
        <authorList>
            <consortium name="WormBaseParasite"/>
        </authorList>
    </citation>
    <scope>IDENTIFICATION</scope>
</reference>
<evidence type="ECO:0000313" key="2">
    <source>
        <dbReference type="WBParaSite" id="ACRNAN_scaffold950.g31230.t1"/>
    </source>
</evidence>